<accession>A0A4C1YJQ8</accession>
<dbReference type="EMBL" id="BGZK01001240">
    <property type="protein sequence ID" value="GBP75214.1"/>
    <property type="molecule type" value="Genomic_DNA"/>
</dbReference>
<dbReference type="AlphaFoldDB" id="A0A4C1YJQ8"/>
<reference evidence="2 3" key="1">
    <citation type="journal article" date="2019" name="Commun. Biol.">
        <title>The bagworm genome reveals a unique fibroin gene that provides high tensile strength.</title>
        <authorList>
            <person name="Kono N."/>
            <person name="Nakamura H."/>
            <person name="Ohtoshi R."/>
            <person name="Tomita M."/>
            <person name="Numata K."/>
            <person name="Arakawa K."/>
        </authorList>
    </citation>
    <scope>NUCLEOTIDE SEQUENCE [LARGE SCALE GENOMIC DNA]</scope>
</reference>
<dbReference type="Proteomes" id="UP000299102">
    <property type="component" value="Unassembled WGS sequence"/>
</dbReference>
<comment type="caution">
    <text evidence="2">The sequence shown here is derived from an EMBL/GenBank/DDBJ whole genome shotgun (WGS) entry which is preliminary data.</text>
</comment>
<proteinExistence type="predicted"/>
<feature type="region of interest" description="Disordered" evidence="1">
    <location>
        <begin position="47"/>
        <end position="72"/>
    </location>
</feature>
<gene>
    <name evidence="2" type="ORF">EVAR_82884_1</name>
</gene>
<protein>
    <submittedName>
        <fullName evidence="2">Uncharacterized protein</fullName>
    </submittedName>
</protein>
<evidence type="ECO:0000256" key="1">
    <source>
        <dbReference type="SAM" id="MobiDB-lite"/>
    </source>
</evidence>
<evidence type="ECO:0000313" key="2">
    <source>
        <dbReference type="EMBL" id="GBP75214.1"/>
    </source>
</evidence>
<feature type="compositionally biased region" description="Basic residues" evidence="1">
    <location>
        <begin position="47"/>
        <end position="64"/>
    </location>
</feature>
<evidence type="ECO:0000313" key="3">
    <source>
        <dbReference type="Proteomes" id="UP000299102"/>
    </source>
</evidence>
<organism evidence="2 3">
    <name type="scientific">Eumeta variegata</name>
    <name type="common">Bagworm moth</name>
    <name type="synonym">Eumeta japonica</name>
    <dbReference type="NCBI Taxonomy" id="151549"/>
    <lineage>
        <taxon>Eukaryota</taxon>
        <taxon>Metazoa</taxon>
        <taxon>Ecdysozoa</taxon>
        <taxon>Arthropoda</taxon>
        <taxon>Hexapoda</taxon>
        <taxon>Insecta</taxon>
        <taxon>Pterygota</taxon>
        <taxon>Neoptera</taxon>
        <taxon>Endopterygota</taxon>
        <taxon>Lepidoptera</taxon>
        <taxon>Glossata</taxon>
        <taxon>Ditrysia</taxon>
        <taxon>Tineoidea</taxon>
        <taxon>Psychidae</taxon>
        <taxon>Oiketicinae</taxon>
        <taxon>Eumeta</taxon>
    </lineage>
</organism>
<sequence>MQVSDDGEARNVVQYDDHVKDHVDVSGNSIKCAHLITVESKPVYRRVRRQARRRVHKQCSGRRRPPADGVRLDNCLRAPTSPPPQQPAACAAARVPATTYPLLNAQNGYVFTNTPR</sequence>
<keyword evidence="3" id="KW-1185">Reference proteome</keyword>
<name>A0A4C1YJQ8_EUMVA</name>